<reference evidence="3" key="1">
    <citation type="journal article" date="2019" name="Int. J. Syst. Evol. Microbiol.">
        <title>The Global Catalogue of Microorganisms (GCM) 10K type strain sequencing project: providing services to taxonomists for standard genome sequencing and annotation.</title>
        <authorList>
            <consortium name="The Broad Institute Genomics Platform"/>
            <consortium name="The Broad Institute Genome Sequencing Center for Infectious Disease"/>
            <person name="Wu L."/>
            <person name="Ma J."/>
        </authorList>
    </citation>
    <scope>NUCLEOTIDE SEQUENCE [LARGE SCALE GENOMIC DNA]</scope>
    <source>
        <strain evidence="3">JCM 18952</strain>
    </source>
</reference>
<keyword evidence="3" id="KW-1185">Reference proteome</keyword>
<evidence type="ECO:0000313" key="3">
    <source>
        <dbReference type="Proteomes" id="UP001501257"/>
    </source>
</evidence>
<feature type="transmembrane region" description="Helical" evidence="1">
    <location>
        <begin position="23"/>
        <end position="43"/>
    </location>
</feature>
<sequence length="83" mass="8623">MANANTQIDPMHSEEVGHGNSRAAWAMYGIMIIGVIIGAIAFAAHNPTIVYVGCAIVVVGLIVGWILKKAGFGVNGTKSGFSH</sequence>
<keyword evidence="1" id="KW-1133">Transmembrane helix</keyword>
<evidence type="ECO:0000256" key="1">
    <source>
        <dbReference type="SAM" id="Phobius"/>
    </source>
</evidence>
<dbReference type="InterPro" id="IPR046550">
    <property type="entry name" value="DUF6704"/>
</dbReference>
<keyword evidence="1" id="KW-0472">Membrane</keyword>
<name>A0ABP9TK07_9MICC</name>
<gene>
    <name evidence="2" type="ORF">GCM10025778_07240</name>
</gene>
<organism evidence="2 3">
    <name type="scientific">Paeniglutamicibacter antarcticus</name>
    <dbReference type="NCBI Taxonomy" id="494023"/>
    <lineage>
        <taxon>Bacteria</taxon>
        <taxon>Bacillati</taxon>
        <taxon>Actinomycetota</taxon>
        <taxon>Actinomycetes</taxon>
        <taxon>Micrococcales</taxon>
        <taxon>Micrococcaceae</taxon>
        <taxon>Paeniglutamicibacter</taxon>
    </lineage>
</organism>
<dbReference type="EMBL" id="BAABLK010000013">
    <property type="protein sequence ID" value="GAA5226193.1"/>
    <property type="molecule type" value="Genomic_DNA"/>
</dbReference>
<dbReference type="RefSeq" id="WP_210101079.1">
    <property type="nucleotide sequence ID" value="NZ_BAABLK010000013.1"/>
</dbReference>
<evidence type="ECO:0000313" key="2">
    <source>
        <dbReference type="EMBL" id="GAA5226193.1"/>
    </source>
</evidence>
<accession>A0ABP9TK07</accession>
<proteinExistence type="predicted"/>
<comment type="caution">
    <text evidence="2">The sequence shown here is derived from an EMBL/GenBank/DDBJ whole genome shotgun (WGS) entry which is preliminary data.</text>
</comment>
<dbReference type="Pfam" id="PF20447">
    <property type="entry name" value="DUF6704"/>
    <property type="match status" value="1"/>
</dbReference>
<dbReference type="Proteomes" id="UP001501257">
    <property type="component" value="Unassembled WGS sequence"/>
</dbReference>
<keyword evidence="1" id="KW-0812">Transmembrane</keyword>
<protein>
    <submittedName>
        <fullName evidence="2">Uncharacterized protein</fullName>
    </submittedName>
</protein>
<dbReference type="NCBIfam" id="NF041681">
    <property type="entry name" value="HGxxPAAW"/>
    <property type="match status" value="1"/>
</dbReference>
<feature type="transmembrane region" description="Helical" evidence="1">
    <location>
        <begin position="49"/>
        <end position="67"/>
    </location>
</feature>